<dbReference type="InterPro" id="IPR036217">
    <property type="entry name" value="MethylDNA_cys_MeTrfase_DNAb"/>
</dbReference>
<accession>A0A641AIH6</accession>
<dbReference type="AlphaFoldDB" id="A0A641AIH6"/>
<dbReference type="OrthoDB" id="9132167at2"/>
<evidence type="ECO:0000313" key="3">
    <source>
        <dbReference type="EMBL" id="KAA1373033.1"/>
    </source>
</evidence>
<dbReference type="PANTHER" id="PTHR42942">
    <property type="entry name" value="6-O-METHYLGUANINE DNA METHYLTRANSFERASE"/>
    <property type="match status" value="1"/>
</dbReference>
<feature type="domain" description="Methylated-DNA-[protein]-cysteine S-methyltransferase DNA binding" evidence="2">
    <location>
        <begin position="7"/>
        <end position="71"/>
    </location>
</feature>
<dbReference type="Pfam" id="PF01035">
    <property type="entry name" value="DNA_binding_1"/>
    <property type="match status" value="1"/>
</dbReference>
<dbReference type="SUPFAM" id="SSF46767">
    <property type="entry name" value="Methylated DNA-protein cysteine methyltransferase, C-terminal domain"/>
    <property type="match status" value="1"/>
</dbReference>
<dbReference type="PANTHER" id="PTHR42942:SF1">
    <property type="entry name" value="ALKYLTRANSFERASE-LIKE PROTEIN 1"/>
    <property type="match status" value="1"/>
</dbReference>
<evidence type="ECO:0000256" key="1">
    <source>
        <dbReference type="ARBA" id="ARBA00022763"/>
    </source>
</evidence>
<dbReference type="InterPro" id="IPR036388">
    <property type="entry name" value="WH-like_DNA-bd_sf"/>
</dbReference>
<dbReference type="GO" id="GO:0008168">
    <property type="term" value="F:methyltransferase activity"/>
    <property type="evidence" value="ECO:0007669"/>
    <property type="project" value="UniProtKB-KW"/>
</dbReference>
<organism evidence="3 4">
    <name type="scientific">Aeromicrobium fastidiosum</name>
    <dbReference type="NCBI Taxonomy" id="52699"/>
    <lineage>
        <taxon>Bacteria</taxon>
        <taxon>Bacillati</taxon>
        <taxon>Actinomycetota</taxon>
        <taxon>Actinomycetes</taxon>
        <taxon>Propionibacteriales</taxon>
        <taxon>Nocardioidaceae</taxon>
        <taxon>Aeromicrobium</taxon>
    </lineage>
</organism>
<proteinExistence type="predicted"/>
<comment type="caution">
    <text evidence="3">The sequence shown here is derived from an EMBL/GenBank/DDBJ whole genome shotgun (WGS) entry which is preliminary data.</text>
</comment>
<dbReference type="GO" id="GO:0032259">
    <property type="term" value="P:methylation"/>
    <property type="evidence" value="ECO:0007669"/>
    <property type="project" value="UniProtKB-KW"/>
</dbReference>
<dbReference type="EMBL" id="SDPP02000006">
    <property type="protein sequence ID" value="KAA1373033.1"/>
    <property type="molecule type" value="Genomic_DNA"/>
</dbReference>
<keyword evidence="4" id="KW-1185">Reference proteome</keyword>
<dbReference type="InterPro" id="IPR014048">
    <property type="entry name" value="MethylDNA_cys_MeTrfase_DNA-bd"/>
</dbReference>
<dbReference type="Gene3D" id="1.10.10.10">
    <property type="entry name" value="Winged helix-like DNA-binding domain superfamily/Winged helix DNA-binding domain"/>
    <property type="match status" value="1"/>
</dbReference>
<keyword evidence="1" id="KW-0227">DNA damage</keyword>
<name>A0A641AIH6_9ACTN</name>
<dbReference type="CDD" id="cd06445">
    <property type="entry name" value="ATase"/>
    <property type="match status" value="1"/>
</dbReference>
<evidence type="ECO:0000313" key="4">
    <source>
        <dbReference type="Proteomes" id="UP001515100"/>
    </source>
</evidence>
<keyword evidence="3" id="KW-0808">Transferase</keyword>
<protein>
    <submittedName>
        <fullName evidence="3">Cysteine methyltransferase</fullName>
    </submittedName>
</protein>
<gene>
    <name evidence="3" type="ORF">ESP62_018260</name>
</gene>
<reference evidence="3" key="1">
    <citation type="submission" date="2019-09" db="EMBL/GenBank/DDBJ databases">
        <authorList>
            <person name="Li J."/>
        </authorList>
    </citation>
    <scope>NUCLEOTIDE SEQUENCE [LARGE SCALE GENOMIC DNA]</scope>
    <source>
        <strain evidence="3">NRBC 14897</strain>
    </source>
</reference>
<dbReference type="Proteomes" id="UP001515100">
    <property type="component" value="Unassembled WGS sequence"/>
</dbReference>
<keyword evidence="3" id="KW-0489">Methyltransferase</keyword>
<evidence type="ECO:0000259" key="2">
    <source>
        <dbReference type="Pfam" id="PF01035"/>
    </source>
</evidence>
<dbReference type="InterPro" id="IPR052520">
    <property type="entry name" value="ATL_DNA_repair"/>
</dbReference>
<dbReference type="GO" id="GO:0006281">
    <property type="term" value="P:DNA repair"/>
    <property type="evidence" value="ECO:0007669"/>
    <property type="project" value="InterPro"/>
</dbReference>
<sequence length="101" mass="10826">MGVSPDYTDRVLDLVERIPPGQVLSYGAVAEILGEGGPRQVGRVMAMDGGAVAWWRVVRADGSLTAAHGMGAQEHYADEGTPMRANGSAVDIRRALWQFDD</sequence>